<keyword evidence="4" id="KW-1185">Reference proteome</keyword>
<dbReference type="PROSITE" id="PS50011">
    <property type="entry name" value="PROTEIN_KINASE_DOM"/>
    <property type="match status" value="1"/>
</dbReference>
<dbReference type="SUPFAM" id="SSF56112">
    <property type="entry name" value="Protein kinase-like (PK-like)"/>
    <property type="match status" value="1"/>
</dbReference>
<protein>
    <submittedName>
        <fullName evidence="3">11124_t:CDS:1</fullName>
    </submittedName>
</protein>
<dbReference type="OrthoDB" id="10020333at2759"/>
<accession>A0A9W4WUP6</accession>
<feature type="region of interest" description="Disordered" evidence="1">
    <location>
        <begin position="335"/>
        <end position="361"/>
    </location>
</feature>
<sequence length="393" mass="44816">ERRSEKTLLYEFHGEMMALKSIDLSKAPSYVLEEMQKEVKIYKDLADIQGKYIPKLVCYGYYGEGMSFVIGMTIVGTPLSEQKIKKQQKTRAIKGLEAIHKYGILYNDIQEENILINDNGVIFLIDFGMAISNKITSSVTQNKKSQSHKKKEAENIVQDVFDFMTTSAPEKNHMTEISMTGNSLPVTKNTDKKNPVVILSDGPFIDSKEDILNDQDNIFKEQPEKAEFINSIKKDYTEFEGYIVKLKHLSSQNPDNLESIEALIRDIKAQNSWPDVDTSVWDILARRIRELLLCPECHEPIFTNPQQKNITILTDRRMIHSVCLECPATKAEEKNDVSQIKASQNTKPSNHDILRPQSSHDNLALPNVKTKLEAPIIEQEVLEQTQDITNLQD</sequence>
<feature type="compositionally biased region" description="Polar residues" evidence="1">
    <location>
        <begin position="337"/>
        <end position="348"/>
    </location>
</feature>
<organism evidence="3 4">
    <name type="scientific">Funneliformis geosporum</name>
    <dbReference type="NCBI Taxonomy" id="1117311"/>
    <lineage>
        <taxon>Eukaryota</taxon>
        <taxon>Fungi</taxon>
        <taxon>Fungi incertae sedis</taxon>
        <taxon>Mucoromycota</taxon>
        <taxon>Glomeromycotina</taxon>
        <taxon>Glomeromycetes</taxon>
        <taxon>Glomerales</taxon>
        <taxon>Glomeraceae</taxon>
        <taxon>Funneliformis</taxon>
    </lineage>
</organism>
<proteinExistence type="predicted"/>
<feature type="non-terminal residue" evidence="3">
    <location>
        <position position="1"/>
    </location>
</feature>
<reference evidence="3" key="1">
    <citation type="submission" date="2022-08" db="EMBL/GenBank/DDBJ databases">
        <authorList>
            <person name="Kallberg Y."/>
            <person name="Tangrot J."/>
            <person name="Rosling A."/>
        </authorList>
    </citation>
    <scope>NUCLEOTIDE SEQUENCE</scope>
    <source>
        <strain evidence="3">Wild A</strain>
    </source>
</reference>
<dbReference type="AlphaFoldDB" id="A0A9W4WUP6"/>
<dbReference type="InterPro" id="IPR000719">
    <property type="entry name" value="Prot_kinase_dom"/>
</dbReference>
<evidence type="ECO:0000313" key="4">
    <source>
        <dbReference type="Proteomes" id="UP001153678"/>
    </source>
</evidence>
<dbReference type="PANTHER" id="PTHR37171">
    <property type="entry name" value="SERINE/THREONINE-PROTEIN KINASE YRZF-RELATED"/>
    <property type="match status" value="1"/>
</dbReference>
<dbReference type="EMBL" id="CAMKVN010005108">
    <property type="protein sequence ID" value="CAI2188290.1"/>
    <property type="molecule type" value="Genomic_DNA"/>
</dbReference>
<evidence type="ECO:0000313" key="3">
    <source>
        <dbReference type="EMBL" id="CAI2188290.1"/>
    </source>
</evidence>
<dbReference type="InterPro" id="IPR011009">
    <property type="entry name" value="Kinase-like_dom_sf"/>
</dbReference>
<evidence type="ECO:0000259" key="2">
    <source>
        <dbReference type="PROSITE" id="PS50011"/>
    </source>
</evidence>
<dbReference type="Pfam" id="PF00069">
    <property type="entry name" value="Pkinase"/>
    <property type="match status" value="1"/>
</dbReference>
<feature type="domain" description="Protein kinase" evidence="2">
    <location>
        <begin position="1"/>
        <end position="274"/>
    </location>
</feature>
<dbReference type="InterPro" id="IPR052396">
    <property type="entry name" value="Meiotic_Drive_Suppr_Kinase"/>
</dbReference>
<dbReference type="PANTHER" id="PTHR37171:SF1">
    <property type="entry name" value="SERINE_THREONINE-PROTEIN KINASE YRZF-RELATED"/>
    <property type="match status" value="1"/>
</dbReference>
<dbReference type="GO" id="GO:0004672">
    <property type="term" value="F:protein kinase activity"/>
    <property type="evidence" value="ECO:0007669"/>
    <property type="project" value="InterPro"/>
</dbReference>
<dbReference type="GO" id="GO:0005524">
    <property type="term" value="F:ATP binding"/>
    <property type="evidence" value="ECO:0007669"/>
    <property type="project" value="InterPro"/>
</dbReference>
<feature type="non-terminal residue" evidence="3">
    <location>
        <position position="393"/>
    </location>
</feature>
<dbReference type="Proteomes" id="UP001153678">
    <property type="component" value="Unassembled WGS sequence"/>
</dbReference>
<comment type="caution">
    <text evidence="3">The sequence shown here is derived from an EMBL/GenBank/DDBJ whole genome shotgun (WGS) entry which is preliminary data.</text>
</comment>
<name>A0A9W4WUP6_9GLOM</name>
<evidence type="ECO:0000256" key="1">
    <source>
        <dbReference type="SAM" id="MobiDB-lite"/>
    </source>
</evidence>
<dbReference type="Gene3D" id="1.10.510.10">
    <property type="entry name" value="Transferase(Phosphotransferase) domain 1"/>
    <property type="match status" value="1"/>
</dbReference>
<gene>
    <name evidence="3" type="ORF">FWILDA_LOCUS13503</name>
</gene>